<dbReference type="PANTHER" id="PTHR43711:SF31">
    <property type="entry name" value="HISTIDINE KINASE"/>
    <property type="match status" value="1"/>
</dbReference>
<feature type="coiled-coil region" evidence="15">
    <location>
        <begin position="405"/>
        <end position="443"/>
    </location>
</feature>
<dbReference type="InterPro" id="IPR004358">
    <property type="entry name" value="Sig_transdc_His_kin-like_C"/>
</dbReference>
<feature type="transmembrane region" description="Helical" evidence="16">
    <location>
        <begin position="14"/>
        <end position="35"/>
    </location>
</feature>
<dbReference type="Pfam" id="PF00512">
    <property type="entry name" value="HisKA"/>
    <property type="match status" value="1"/>
</dbReference>
<dbReference type="InterPro" id="IPR033480">
    <property type="entry name" value="sCache_2"/>
</dbReference>
<dbReference type="InterPro" id="IPR003594">
    <property type="entry name" value="HATPase_dom"/>
</dbReference>
<evidence type="ECO:0000256" key="11">
    <source>
        <dbReference type="ARBA" id="ARBA00022840"/>
    </source>
</evidence>
<evidence type="ECO:0000256" key="7">
    <source>
        <dbReference type="ARBA" id="ARBA00022679"/>
    </source>
</evidence>
<evidence type="ECO:0000256" key="9">
    <source>
        <dbReference type="ARBA" id="ARBA00022741"/>
    </source>
</evidence>
<evidence type="ECO:0000256" key="5">
    <source>
        <dbReference type="ARBA" id="ARBA00022475"/>
    </source>
</evidence>
<dbReference type="Pfam" id="PF08269">
    <property type="entry name" value="dCache_2"/>
    <property type="match status" value="1"/>
</dbReference>
<evidence type="ECO:0000256" key="3">
    <source>
        <dbReference type="ARBA" id="ARBA00004651"/>
    </source>
</evidence>
<dbReference type="EMBL" id="PKTG01000083">
    <property type="protein sequence ID" value="PLX17646.1"/>
    <property type="molecule type" value="Genomic_DNA"/>
</dbReference>
<dbReference type="GO" id="GO:0045121">
    <property type="term" value="C:membrane raft"/>
    <property type="evidence" value="ECO:0007669"/>
    <property type="project" value="UniProtKB-SubCell"/>
</dbReference>
<dbReference type="SMART" id="SM01049">
    <property type="entry name" value="Cache_2"/>
    <property type="match status" value="2"/>
</dbReference>
<keyword evidence="15" id="KW-0175">Coiled coil</keyword>
<keyword evidence="6" id="KW-0597">Phosphoprotein</keyword>
<dbReference type="Gene3D" id="1.10.287.130">
    <property type="match status" value="1"/>
</dbReference>
<dbReference type="GO" id="GO:0000155">
    <property type="term" value="F:phosphorelay sensor kinase activity"/>
    <property type="evidence" value="ECO:0007669"/>
    <property type="project" value="InterPro"/>
</dbReference>
<dbReference type="InterPro" id="IPR003661">
    <property type="entry name" value="HisK_dim/P_dom"/>
</dbReference>
<keyword evidence="8 16" id="KW-0812">Transmembrane</keyword>
<dbReference type="EC" id="2.7.13.3" evidence="4"/>
<dbReference type="Pfam" id="PF10114">
    <property type="entry name" value="PocR"/>
    <property type="match status" value="1"/>
</dbReference>
<evidence type="ECO:0000256" key="12">
    <source>
        <dbReference type="ARBA" id="ARBA00022989"/>
    </source>
</evidence>
<organism evidence="18 19">
    <name type="scientific">Muiribacterium halophilum</name>
    <dbReference type="NCBI Taxonomy" id="2053465"/>
    <lineage>
        <taxon>Bacteria</taxon>
        <taxon>Candidatus Muiribacteriota</taxon>
        <taxon>Candidatus Muiribacteriia</taxon>
        <taxon>Candidatus Muiribacteriales</taxon>
        <taxon>Candidatus Muiribacteriaceae</taxon>
        <taxon>Candidatus Muiribacterium</taxon>
    </lineage>
</organism>
<dbReference type="InterPro" id="IPR005467">
    <property type="entry name" value="His_kinase_dom"/>
</dbReference>
<keyword evidence="11" id="KW-0067">ATP-binding</keyword>
<dbReference type="AlphaFoldDB" id="A0A2N5ZG87"/>
<dbReference type="SMART" id="SM00388">
    <property type="entry name" value="HisKA"/>
    <property type="match status" value="1"/>
</dbReference>
<comment type="caution">
    <text evidence="18">The sequence shown here is derived from an EMBL/GenBank/DDBJ whole genome shotgun (WGS) entry which is preliminary data.</text>
</comment>
<dbReference type="GO" id="GO:0005886">
    <property type="term" value="C:plasma membrane"/>
    <property type="evidence" value="ECO:0007669"/>
    <property type="project" value="UniProtKB-SubCell"/>
</dbReference>
<dbReference type="Gene3D" id="3.30.565.10">
    <property type="entry name" value="Histidine kinase-like ATPase, C-terminal domain"/>
    <property type="match status" value="1"/>
</dbReference>
<evidence type="ECO:0000256" key="13">
    <source>
        <dbReference type="ARBA" id="ARBA00023012"/>
    </source>
</evidence>
<evidence type="ECO:0000259" key="17">
    <source>
        <dbReference type="PROSITE" id="PS50109"/>
    </source>
</evidence>
<dbReference type="CDD" id="cd00082">
    <property type="entry name" value="HisKA"/>
    <property type="match status" value="1"/>
</dbReference>
<dbReference type="FunFam" id="3.30.565.10:FF:000023">
    <property type="entry name" value="PAS domain-containing sensor histidine kinase"/>
    <property type="match status" value="1"/>
</dbReference>
<keyword evidence="14 16" id="KW-0472">Membrane</keyword>
<dbReference type="Proteomes" id="UP000234857">
    <property type="component" value="Unassembled WGS sequence"/>
</dbReference>
<dbReference type="GO" id="GO:0005524">
    <property type="term" value="F:ATP binding"/>
    <property type="evidence" value="ECO:0007669"/>
    <property type="project" value="UniProtKB-KW"/>
</dbReference>
<feature type="transmembrane region" description="Helical" evidence="16">
    <location>
        <begin position="337"/>
        <end position="359"/>
    </location>
</feature>
<dbReference type="PROSITE" id="PS50109">
    <property type="entry name" value="HIS_KIN"/>
    <property type="match status" value="1"/>
</dbReference>
<dbReference type="InterPro" id="IPR036890">
    <property type="entry name" value="HATPase_C_sf"/>
</dbReference>
<feature type="domain" description="Histidine kinase" evidence="17">
    <location>
        <begin position="647"/>
        <end position="862"/>
    </location>
</feature>
<keyword evidence="7" id="KW-0808">Transferase</keyword>
<dbReference type="InterPro" id="IPR050736">
    <property type="entry name" value="Sensor_HK_Regulatory"/>
</dbReference>
<dbReference type="CDD" id="cd16922">
    <property type="entry name" value="HATPase_EvgS-ArcB-TorS-like"/>
    <property type="match status" value="1"/>
</dbReference>
<reference evidence="18 19" key="1">
    <citation type="submission" date="2017-11" db="EMBL/GenBank/DDBJ databases">
        <title>Genome-resolved metagenomics identifies genetic mobility, metabolic interactions, and unexpected diversity in perchlorate-reducing communities.</title>
        <authorList>
            <person name="Barnum T.P."/>
            <person name="Figueroa I.A."/>
            <person name="Carlstrom C.I."/>
            <person name="Lucas L.N."/>
            <person name="Engelbrektson A.L."/>
            <person name="Coates J.D."/>
        </authorList>
    </citation>
    <scope>NUCLEOTIDE SEQUENCE [LARGE SCALE GENOMIC DNA]</scope>
    <source>
        <strain evidence="18">BM706</strain>
    </source>
</reference>
<evidence type="ECO:0000256" key="16">
    <source>
        <dbReference type="SAM" id="Phobius"/>
    </source>
</evidence>
<dbReference type="PANTHER" id="PTHR43711">
    <property type="entry name" value="TWO-COMPONENT HISTIDINE KINASE"/>
    <property type="match status" value="1"/>
</dbReference>
<keyword evidence="5" id="KW-1003">Cell membrane</keyword>
<evidence type="ECO:0000256" key="1">
    <source>
        <dbReference type="ARBA" id="ARBA00000085"/>
    </source>
</evidence>
<keyword evidence="10" id="KW-0418">Kinase</keyword>
<keyword evidence="12 16" id="KW-1133">Transmembrane helix</keyword>
<evidence type="ECO:0000256" key="14">
    <source>
        <dbReference type="ARBA" id="ARBA00023136"/>
    </source>
</evidence>
<dbReference type="InterPro" id="IPR018771">
    <property type="entry name" value="PocR_dom"/>
</dbReference>
<evidence type="ECO:0000256" key="2">
    <source>
        <dbReference type="ARBA" id="ARBA00004314"/>
    </source>
</evidence>
<accession>A0A2N5ZG87</accession>
<evidence type="ECO:0000256" key="15">
    <source>
        <dbReference type="SAM" id="Coils"/>
    </source>
</evidence>
<comment type="subcellular location">
    <subcellularLocation>
        <location evidence="3">Cell membrane</location>
        <topology evidence="3">Multi-pass membrane protein</topology>
    </subcellularLocation>
    <subcellularLocation>
        <location evidence="2">Membrane raft</location>
        <topology evidence="2">Multi-pass membrane protein</topology>
    </subcellularLocation>
</comment>
<evidence type="ECO:0000256" key="4">
    <source>
        <dbReference type="ARBA" id="ARBA00012438"/>
    </source>
</evidence>
<dbReference type="Gene3D" id="3.30.450.20">
    <property type="entry name" value="PAS domain"/>
    <property type="match status" value="2"/>
</dbReference>
<dbReference type="PRINTS" id="PR00344">
    <property type="entry name" value="BCTRLSENSOR"/>
</dbReference>
<name>A0A2N5ZG87_MUIH1</name>
<dbReference type="SUPFAM" id="SSF47384">
    <property type="entry name" value="Homodimeric domain of signal transducing histidine kinase"/>
    <property type="match status" value="1"/>
</dbReference>
<sequence length="866" mass="100485">MNKNSLSKVVFKNLLTLSFFVILFSSLLWSINVYFDYDKDVNELKGKILSEKKTLAKNRIENILKIFELKLQNNEKNMKKTIRSRVENGIEIATRIYTAKKDILPETLLKQKIIDNLRNIRDDEVNGYYFIFDLDGIERLFPIDPSIEGKNMLKFENSEGILVVKEVIEMIKQNKKGFYNYKWVRPEGDKEYEKISYFSLFEPYGWVIGFGEYKIDNLMKIKREMISIIRQISFSDEEYVFAGSFDGISLSGPSIGRNMYDVKDANGKSVVREIIEKAKKGKGFISYIMPSATGKLPYKKISYISGIPELEMYVGIGLNLDDIGKEILKQKKKMNRYILSQFANMIMFMSIAFVAAYILGRDLSEKISANFREYTRFFKSASKDNILLDKNRLIFSEFIDLSEFANDMVLQRERAENSMRLAEESLKAKLEFLTGDHEELNNLSVKELLEIDHLQEIQDMFSQYMDVGSHIIDSHGRAITQPSNLNRLCRDFRKLTENKKRCLLNGRYIGEKTLEMKKIVIERCNICGTFESACPIIVADKHIGTWIISGLIKEELDEEQIDRIASETGIKKEILIEEFGKSHLTRSEFIRISDFLGMIVKEISSIAYKNLMLTREVMENRKKEHELIKAKEKAEKADRIKSEFLANMSHEIRTPMTTIIGYSELMEVSEDKDEISFYTSNIKRSSNHLLLLINDLMDIAKIESEQFKLDKTMTSINDLFRDIRDEFYDKFIKKGVAFEYVLPEKEVFLEIDRRRIRQVLYNLLSNAFKFTCKGKVEFGFTLTANWLKSYVKDTGTGISKEMQDEIFEKFVQVDSSYTRKYGGAGLGLAIADNIIKMHGGKISLESKQGQGTTFYFKLPTRYQNED</sequence>
<dbReference type="FunFam" id="1.10.287.130:FF:000001">
    <property type="entry name" value="Two-component sensor histidine kinase"/>
    <property type="match status" value="1"/>
</dbReference>
<dbReference type="SMART" id="SM00387">
    <property type="entry name" value="HATPase_c"/>
    <property type="match status" value="1"/>
</dbReference>
<evidence type="ECO:0000256" key="10">
    <source>
        <dbReference type="ARBA" id="ARBA00022777"/>
    </source>
</evidence>
<dbReference type="SUPFAM" id="SSF55874">
    <property type="entry name" value="ATPase domain of HSP90 chaperone/DNA topoisomerase II/histidine kinase"/>
    <property type="match status" value="1"/>
</dbReference>
<keyword evidence="13" id="KW-0902">Two-component regulatory system</keyword>
<dbReference type="InterPro" id="IPR036097">
    <property type="entry name" value="HisK_dim/P_sf"/>
</dbReference>
<protein>
    <recommendedName>
        <fullName evidence="4">histidine kinase</fullName>
        <ecNumber evidence="4">2.7.13.3</ecNumber>
    </recommendedName>
</protein>
<evidence type="ECO:0000313" key="18">
    <source>
        <dbReference type="EMBL" id="PLX17646.1"/>
    </source>
</evidence>
<evidence type="ECO:0000313" key="19">
    <source>
        <dbReference type="Proteomes" id="UP000234857"/>
    </source>
</evidence>
<dbReference type="Pfam" id="PF02518">
    <property type="entry name" value="HATPase_c"/>
    <property type="match status" value="1"/>
</dbReference>
<evidence type="ECO:0000256" key="8">
    <source>
        <dbReference type="ARBA" id="ARBA00022692"/>
    </source>
</evidence>
<gene>
    <name evidence="18" type="ORF">C0601_06350</name>
</gene>
<comment type="catalytic activity">
    <reaction evidence="1">
        <text>ATP + protein L-histidine = ADP + protein N-phospho-L-histidine.</text>
        <dbReference type="EC" id="2.7.13.3"/>
    </reaction>
</comment>
<evidence type="ECO:0000256" key="6">
    <source>
        <dbReference type="ARBA" id="ARBA00022553"/>
    </source>
</evidence>
<dbReference type="InterPro" id="IPR004010">
    <property type="entry name" value="Double_Cache_2"/>
</dbReference>
<proteinExistence type="predicted"/>
<keyword evidence="9" id="KW-0547">Nucleotide-binding</keyword>